<dbReference type="Proteomes" id="UP001151760">
    <property type="component" value="Unassembled WGS sequence"/>
</dbReference>
<accession>A0ABQ4Y369</accession>
<feature type="region of interest" description="Disordered" evidence="1">
    <location>
        <begin position="1"/>
        <end position="22"/>
    </location>
</feature>
<reference evidence="2" key="1">
    <citation type="journal article" date="2022" name="Int. J. Mol. Sci.">
        <title>Draft Genome of Tanacetum Coccineum: Genomic Comparison of Closely Related Tanacetum-Family Plants.</title>
        <authorList>
            <person name="Yamashiro T."/>
            <person name="Shiraishi A."/>
            <person name="Nakayama K."/>
            <person name="Satake H."/>
        </authorList>
    </citation>
    <scope>NUCLEOTIDE SEQUENCE</scope>
</reference>
<gene>
    <name evidence="2" type="ORF">Tco_0704458</name>
</gene>
<reference evidence="2" key="2">
    <citation type="submission" date="2022-01" db="EMBL/GenBank/DDBJ databases">
        <authorList>
            <person name="Yamashiro T."/>
            <person name="Shiraishi A."/>
            <person name="Satake H."/>
            <person name="Nakayama K."/>
        </authorList>
    </citation>
    <scope>NUCLEOTIDE SEQUENCE</scope>
</reference>
<evidence type="ECO:0000313" key="3">
    <source>
        <dbReference type="Proteomes" id="UP001151760"/>
    </source>
</evidence>
<organism evidence="2 3">
    <name type="scientific">Tanacetum coccineum</name>
    <dbReference type="NCBI Taxonomy" id="301880"/>
    <lineage>
        <taxon>Eukaryota</taxon>
        <taxon>Viridiplantae</taxon>
        <taxon>Streptophyta</taxon>
        <taxon>Embryophyta</taxon>
        <taxon>Tracheophyta</taxon>
        <taxon>Spermatophyta</taxon>
        <taxon>Magnoliopsida</taxon>
        <taxon>eudicotyledons</taxon>
        <taxon>Gunneridae</taxon>
        <taxon>Pentapetalae</taxon>
        <taxon>asterids</taxon>
        <taxon>campanulids</taxon>
        <taxon>Asterales</taxon>
        <taxon>Asteraceae</taxon>
        <taxon>Asteroideae</taxon>
        <taxon>Anthemideae</taxon>
        <taxon>Anthemidinae</taxon>
        <taxon>Tanacetum</taxon>
    </lineage>
</organism>
<evidence type="ECO:0000256" key="1">
    <source>
        <dbReference type="SAM" id="MobiDB-lite"/>
    </source>
</evidence>
<protein>
    <recommendedName>
        <fullName evidence="4">Hexosyltransferase</fullName>
    </recommendedName>
</protein>
<proteinExistence type="predicted"/>
<comment type="caution">
    <text evidence="2">The sequence shown here is derived from an EMBL/GenBank/DDBJ whole genome shotgun (WGS) entry which is preliminary data.</text>
</comment>
<keyword evidence="3" id="KW-1185">Reference proteome</keyword>
<evidence type="ECO:0008006" key="4">
    <source>
        <dbReference type="Google" id="ProtNLM"/>
    </source>
</evidence>
<feature type="compositionally biased region" description="Basic and acidic residues" evidence="1">
    <location>
        <begin position="11"/>
        <end position="22"/>
    </location>
</feature>
<sequence>MPENTNKKANVHPDEQCPPNKRYDLIDANKRKRIKAWMITDEMKLTEHYKMYAKVFGLDVPLTQSQPTESTHGGEAVGT</sequence>
<name>A0ABQ4Y369_9ASTR</name>
<dbReference type="EMBL" id="BQNB010010019">
    <property type="protein sequence ID" value="GJS71617.1"/>
    <property type="molecule type" value="Genomic_DNA"/>
</dbReference>
<evidence type="ECO:0000313" key="2">
    <source>
        <dbReference type="EMBL" id="GJS71617.1"/>
    </source>
</evidence>